<gene>
    <name evidence="1" type="ORF">CSOL1703_00006590</name>
</gene>
<name>A0A9N9ZK40_9HYPO</name>
<reference evidence="2" key="1">
    <citation type="submission" date="2019-06" db="EMBL/GenBank/DDBJ databases">
        <authorList>
            <person name="Broberg M."/>
        </authorList>
    </citation>
    <scope>NUCLEOTIDE SEQUENCE [LARGE SCALE GENOMIC DNA]</scope>
</reference>
<dbReference type="Proteomes" id="UP000775872">
    <property type="component" value="Unassembled WGS sequence"/>
</dbReference>
<reference evidence="1 2" key="2">
    <citation type="submission" date="2021-10" db="EMBL/GenBank/DDBJ databases">
        <authorList>
            <person name="Piombo E."/>
        </authorList>
    </citation>
    <scope>NUCLEOTIDE SEQUENCE [LARGE SCALE GENOMIC DNA]</scope>
</reference>
<dbReference type="AlphaFoldDB" id="A0A9N9ZK40"/>
<accession>A0A9N9ZK40</accession>
<evidence type="ECO:0000313" key="2">
    <source>
        <dbReference type="Proteomes" id="UP000775872"/>
    </source>
</evidence>
<dbReference type="EMBL" id="CABFOC020000063">
    <property type="protein sequence ID" value="CAH0056645.1"/>
    <property type="molecule type" value="Genomic_DNA"/>
</dbReference>
<organism evidence="1 2">
    <name type="scientific">Clonostachys solani</name>
    <dbReference type="NCBI Taxonomy" id="160281"/>
    <lineage>
        <taxon>Eukaryota</taxon>
        <taxon>Fungi</taxon>
        <taxon>Dikarya</taxon>
        <taxon>Ascomycota</taxon>
        <taxon>Pezizomycotina</taxon>
        <taxon>Sordariomycetes</taxon>
        <taxon>Hypocreomycetidae</taxon>
        <taxon>Hypocreales</taxon>
        <taxon>Bionectriaceae</taxon>
        <taxon>Clonostachys</taxon>
    </lineage>
</organism>
<sequence length="129" mass="13955">MADITSTFTPPTPYSMQGAWCCQAPPISKSNPRENPQFFSSNPTTLGDLDALPSHGGKVALASLHAIQQAFLIRIYPFARYFLPGTHGRSHHELGRTAPVPVVDTRNSRPIGPPAPNEGGVCARLAWHI</sequence>
<dbReference type="OrthoDB" id="10320721at2759"/>
<keyword evidence="2" id="KW-1185">Reference proteome</keyword>
<feature type="non-terminal residue" evidence="1">
    <location>
        <position position="1"/>
    </location>
</feature>
<evidence type="ECO:0000313" key="1">
    <source>
        <dbReference type="EMBL" id="CAH0056645.1"/>
    </source>
</evidence>
<protein>
    <submittedName>
        <fullName evidence="1">Uncharacterized protein</fullName>
    </submittedName>
</protein>
<comment type="caution">
    <text evidence="1">The sequence shown here is derived from an EMBL/GenBank/DDBJ whole genome shotgun (WGS) entry which is preliminary data.</text>
</comment>
<proteinExistence type="predicted"/>